<organism evidence="2 3">
    <name type="scientific">Brucella pseudogrignonensis</name>
    <dbReference type="NCBI Taxonomy" id="419475"/>
    <lineage>
        <taxon>Bacteria</taxon>
        <taxon>Pseudomonadati</taxon>
        <taxon>Pseudomonadota</taxon>
        <taxon>Alphaproteobacteria</taxon>
        <taxon>Hyphomicrobiales</taxon>
        <taxon>Brucellaceae</taxon>
        <taxon>Brucella/Ochrobactrum group</taxon>
        <taxon>Brucella</taxon>
    </lineage>
</organism>
<dbReference type="InterPro" id="IPR032466">
    <property type="entry name" value="Metal_Hydrolase"/>
</dbReference>
<feature type="domain" description="Amidohydrolase 3" evidence="1">
    <location>
        <begin position="179"/>
        <end position="394"/>
    </location>
</feature>
<evidence type="ECO:0000313" key="2">
    <source>
        <dbReference type="EMBL" id="MDR6432139.1"/>
    </source>
</evidence>
<dbReference type="Gene3D" id="3.20.20.140">
    <property type="entry name" value="Metal-dependent hydrolases"/>
    <property type="match status" value="1"/>
</dbReference>
<dbReference type="SUPFAM" id="SSF51556">
    <property type="entry name" value="Metallo-dependent hydrolases"/>
    <property type="match status" value="1"/>
</dbReference>
<dbReference type="EC" id="3.5.4.1" evidence="2"/>
<evidence type="ECO:0000259" key="1">
    <source>
        <dbReference type="Pfam" id="PF07969"/>
    </source>
</evidence>
<name>A0ABU1M7W8_9HYPH</name>
<gene>
    <name evidence="2" type="ORF">J2782_001874</name>
</gene>
<dbReference type="RefSeq" id="WP_310011700.1">
    <property type="nucleotide sequence ID" value="NZ_JAVDQT010000002.1"/>
</dbReference>
<dbReference type="Gene3D" id="2.30.40.10">
    <property type="entry name" value="Urease, subunit C, domain 1"/>
    <property type="match status" value="1"/>
</dbReference>
<comment type="caution">
    <text evidence="2">The sequence shown here is derived from an EMBL/GenBank/DDBJ whole genome shotgun (WGS) entry which is preliminary data.</text>
</comment>
<dbReference type="PANTHER" id="PTHR32027">
    <property type="entry name" value="CYTOSINE DEAMINASE"/>
    <property type="match status" value="1"/>
</dbReference>
<sequence>MKARSAVNVDMLKGVAIADLDGHYDISINGGHIASLTPSQSKNGGFITPLFADVHVHLDKTFTIGRIAERGSAKVECLFDAIDLMNIDRQHWNADDIHARATIALEVAYAQGVGAMRTHVDWTTPDVPTAWPALNELRQEWKDRIDLELAALIHGDIVLGAGAAIAERVAKDGGVLGAFFYRNADLKAKIEEMFRLAALHGLKLDFHVDEGLELEADGFSLIVAATKRHNMAGRVLCGHACSLSLRSPEDLSRILNAAADAGTALVSLPTSNLYLQDRLGGKSPRLRGVAPLKEARRAGMDAMLGSDNVRDAFYPYGDYDPLSALRLAAPVCHLEPDEWLDSITTLPARFIGSNRVQTLTEGGPANFIWHDATDINDLISRPQAHRTVWRDGKPI</sequence>
<evidence type="ECO:0000313" key="3">
    <source>
        <dbReference type="Proteomes" id="UP001184614"/>
    </source>
</evidence>
<proteinExistence type="predicted"/>
<keyword evidence="2" id="KW-0378">Hydrolase</keyword>
<dbReference type="Proteomes" id="UP001184614">
    <property type="component" value="Unassembled WGS sequence"/>
</dbReference>
<accession>A0ABU1M7W8</accession>
<dbReference type="PANTHER" id="PTHR32027:SF0">
    <property type="entry name" value="CYTOSINE DEAMINASE"/>
    <property type="match status" value="1"/>
</dbReference>
<dbReference type="Pfam" id="PF07969">
    <property type="entry name" value="Amidohydro_3"/>
    <property type="match status" value="1"/>
</dbReference>
<keyword evidence="3" id="KW-1185">Reference proteome</keyword>
<dbReference type="InterPro" id="IPR011059">
    <property type="entry name" value="Metal-dep_hydrolase_composite"/>
</dbReference>
<reference evidence="2 3" key="1">
    <citation type="submission" date="2023-07" db="EMBL/GenBank/DDBJ databases">
        <title>Sorghum-associated microbial communities from plants grown in Nebraska, USA.</title>
        <authorList>
            <person name="Schachtman D."/>
        </authorList>
    </citation>
    <scope>NUCLEOTIDE SEQUENCE [LARGE SCALE GENOMIC DNA]</scope>
    <source>
        <strain evidence="2 3">DS1730</strain>
    </source>
</reference>
<dbReference type="GO" id="GO:0004131">
    <property type="term" value="F:cytosine deaminase activity"/>
    <property type="evidence" value="ECO:0007669"/>
    <property type="project" value="UniProtKB-EC"/>
</dbReference>
<dbReference type="EMBL" id="JAVDQT010000002">
    <property type="protein sequence ID" value="MDR6432139.1"/>
    <property type="molecule type" value="Genomic_DNA"/>
</dbReference>
<dbReference type="InterPro" id="IPR013108">
    <property type="entry name" value="Amidohydro_3"/>
</dbReference>
<protein>
    <submittedName>
        <fullName evidence="2">Cytosine deaminase</fullName>
        <ecNumber evidence="2">3.5.4.1</ecNumber>
    </submittedName>
</protein>
<dbReference type="InterPro" id="IPR052349">
    <property type="entry name" value="Metallo-hydrolase_Enzymes"/>
</dbReference>